<reference evidence="2" key="1">
    <citation type="submission" date="2020-04" db="EMBL/GenBank/DDBJ databases">
        <authorList>
            <person name="Alioto T."/>
            <person name="Alioto T."/>
            <person name="Gomez Garrido J."/>
        </authorList>
    </citation>
    <scope>NUCLEOTIDE SEQUENCE</scope>
    <source>
        <strain evidence="2">A484AB</strain>
    </source>
</reference>
<protein>
    <submittedName>
        <fullName evidence="2">Uncharacterized protein</fullName>
    </submittedName>
</protein>
<dbReference type="AlphaFoldDB" id="A0A7D9J5F1"/>
<dbReference type="Proteomes" id="UP001152795">
    <property type="component" value="Unassembled WGS sequence"/>
</dbReference>
<evidence type="ECO:0000256" key="1">
    <source>
        <dbReference type="SAM" id="MobiDB-lite"/>
    </source>
</evidence>
<name>A0A7D9J5F1_PARCT</name>
<organism evidence="2 3">
    <name type="scientific">Paramuricea clavata</name>
    <name type="common">Red gorgonian</name>
    <name type="synonym">Violescent sea-whip</name>
    <dbReference type="NCBI Taxonomy" id="317549"/>
    <lineage>
        <taxon>Eukaryota</taxon>
        <taxon>Metazoa</taxon>
        <taxon>Cnidaria</taxon>
        <taxon>Anthozoa</taxon>
        <taxon>Octocorallia</taxon>
        <taxon>Malacalcyonacea</taxon>
        <taxon>Plexauridae</taxon>
        <taxon>Paramuricea</taxon>
    </lineage>
</organism>
<dbReference type="InterPro" id="IPR008160">
    <property type="entry name" value="Collagen"/>
</dbReference>
<accession>A0A7D9J5F1</accession>
<sequence>MLTEDPMIFIMDSKHNIKKLRNNEKSSSHGKRMLTKEGKNIYWSHWKEAYCWDQKSNSCPIHERLKEDHFNLTPSSRMRNGLAEDVLDKRVLFLMKGQKGASGNNGADGAAGTPGQTGENGAVGDAGPPGPPGLTGSSGPRGEG</sequence>
<dbReference type="EMBL" id="CACRXK020011882">
    <property type="protein sequence ID" value="CAB4022246.1"/>
    <property type="molecule type" value="Genomic_DNA"/>
</dbReference>
<proteinExistence type="predicted"/>
<feature type="non-terminal residue" evidence="2">
    <location>
        <position position="144"/>
    </location>
</feature>
<comment type="caution">
    <text evidence="2">The sequence shown here is derived from an EMBL/GenBank/DDBJ whole genome shotgun (WGS) entry which is preliminary data.</text>
</comment>
<feature type="compositionally biased region" description="Low complexity" evidence="1">
    <location>
        <begin position="101"/>
        <end position="111"/>
    </location>
</feature>
<keyword evidence="3" id="KW-1185">Reference proteome</keyword>
<evidence type="ECO:0000313" key="2">
    <source>
        <dbReference type="EMBL" id="CAB4022246.1"/>
    </source>
</evidence>
<dbReference type="Pfam" id="PF01391">
    <property type="entry name" value="Collagen"/>
    <property type="match status" value="1"/>
</dbReference>
<feature type="region of interest" description="Disordered" evidence="1">
    <location>
        <begin position="98"/>
        <end position="144"/>
    </location>
</feature>
<gene>
    <name evidence="2" type="ORF">PACLA_8A004860</name>
</gene>
<evidence type="ECO:0000313" key="3">
    <source>
        <dbReference type="Proteomes" id="UP001152795"/>
    </source>
</evidence>
<dbReference type="OrthoDB" id="5987487at2759"/>